<dbReference type="Pfam" id="PF13476">
    <property type="entry name" value="AAA_23"/>
    <property type="match status" value="1"/>
</dbReference>
<keyword evidence="8" id="KW-0227">DNA damage</keyword>
<dbReference type="EMBL" id="CAJOBC010001419">
    <property type="protein sequence ID" value="CAF3677556.1"/>
    <property type="molecule type" value="Genomic_DNA"/>
</dbReference>
<evidence type="ECO:0000256" key="2">
    <source>
        <dbReference type="ARBA" id="ARBA00004123"/>
    </source>
</evidence>
<dbReference type="GO" id="GO:0000794">
    <property type="term" value="C:condensed nuclear chromosome"/>
    <property type="evidence" value="ECO:0007669"/>
    <property type="project" value="TreeGrafter"/>
</dbReference>
<dbReference type="Proteomes" id="UP000681722">
    <property type="component" value="Unassembled WGS sequence"/>
</dbReference>
<evidence type="ECO:0000313" key="22">
    <source>
        <dbReference type="EMBL" id="CAF0893785.1"/>
    </source>
</evidence>
<evidence type="ECO:0000313" key="23">
    <source>
        <dbReference type="EMBL" id="CAF3677556.1"/>
    </source>
</evidence>
<keyword evidence="10 18" id="KW-0862">Zinc</keyword>
<evidence type="ECO:0000256" key="1">
    <source>
        <dbReference type="ARBA" id="ARBA00001947"/>
    </source>
</evidence>
<accession>A0A813Z2W9</accession>
<feature type="compositionally biased region" description="Basic and acidic residues" evidence="20">
    <location>
        <begin position="836"/>
        <end position="850"/>
    </location>
</feature>
<evidence type="ECO:0000256" key="15">
    <source>
        <dbReference type="ARBA" id="ARBA00023242"/>
    </source>
</evidence>
<keyword evidence="24" id="KW-1185">Reference proteome</keyword>
<dbReference type="GO" id="GO:0030870">
    <property type="term" value="C:Mre11 complex"/>
    <property type="evidence" value="ECO:0007669"/>
    <property type="project" value="InterPro"/>
</dbReference>
<dbReference type="EMBL" id="CAJNOQ010001419">
    <property type="protein sequence ID" value="CAF0893785.1"/>
    <property type="molecule type" value="Genomic_DNA"/>
</dbReference>
<evidence type="ECO:0000256" key="13">
    <source>
        <dbReference type="ARBA" id="ARBA00023054"/>
    </source>
</evidence>
<feature type="region of interest" description="Disordered" evidence="20">
    <location>
        <begin position="975"/>
        <end position="997"/>
    </location>
</feature>
<dbReference type="GO" id="GO:0046872">
    <property type="term" value="F:metal ion binding"/>
    <property type="evidence" value="ECO:0007669"/>
    <property type="project" value="UniProtKB-UniRule"/>
</dbReference>
<dbReference type="GO" id="GO:0043047">
    <property type="term" value="F:single-stranded telomeric DNA binding"/>
    <property type="evidence" value="ECO:0007669"/>
    <property type="project" value="TreeGrafter"/>
</dbReference>
<evidence type="ECO:0000256" key="17">
    <source>
        <dbReference type="ARBA" id="ARBA00049360"/>
    </source>
</evidence>
<protein>
    <recommendedName>
        <fullName evidence="21">Zinc-hook domain-containing protein</fullName>
    </recommendedName>
</protein>
<dbReference type="GO" id="GO:0006302">
    <property type="term" value="P:double-strand break repair"/>
    <property type="evidence" value="ECO:0007669"/>
    <property type="project" value="InterPro"/>
</dbReference>
<keyword evidence="13 19" id="KW-0175">Coiled coil</keyword>
<feature type="domain" description="Zinc-hook" evidence="21">
    <location>
        <begin position="650"/>
        <end position="751"/>
    </location>
</feature>
<dbReference type="GO" id="GO:0007004">
    <property type="term" value="P:telomere maintenance via telomerase"/>
    <property type="evidence" value="ECO:0007669"/>
    <property type="project" value="TreeGrafter"/>
</dbReference>
<dbReference type="GO" id="GO:0051880">
    <property type="term" value="F:G-quadruplex DNA binding"/>
    <property type="evidence" value="ECO:0007669"/>
    <property type="project" value="TreeGrafter"/>
</dbReference>
<dbReference type="OrthoDB" id="18797at2759"/>
<evidence type="ECO:0000256" key="7">
    <source>
        <dbReference type="ARBA" id="ARBA00022741"/>
    </source>
</evidence>
<feature type="binding site" evidence="18">
    <location>
        <position position="698"/>
    </location>
    <ligand>
        <name>Zn(2+)</name>
        <dbReference type="ChEBI" id="CHEBI:29105"/>
    </ligand>
</feature>
<keyword evidence="9" id="KW-0378">Hydrolase</keyword>
<evidence type="ECO:0000256" key="8">
    <source>
        <dbReference type="ARBA" id="ARBA00022763"/>
    </source>
</evidence>
<feature type="region of interest" description="Disordered" evidence="20">
    <location>
        <begin position="836"/>
        <end position="874"/>
    </location>
</feature>
<dbReference type="SUPFAM" id="SSF52540">
    <property type="entry name" value="P-loop containing nucleoside triphosphate hydrolases"/>
    <property type="match status" value="2"/>
</dbReference>
<evidence type="ECO:0000256" key="16">
    <source>
        <dbReference type="ARBA" id="ARBA00023254"/>
    </source>
</evidence>
<dbReference type="Gene3D" id="3.40.50.300">
    <property type="entry name" value="P-loop containing nucleotide triphosphate hydrolases"/>
    <property type="match status" value="2"/>
</dbReference>
<feature type="compositionally biased region" description="Basic and acidic residues" evidence="20">
    <location>
        <begin position="983"/>
        <end position="997"/>
    </location>
</feature>
<dbReference type="FunFam" id="3.40.50.300:FF:000947">
    <property type="entry name" value="DNA repair protein RAD50"/>
    <property type="match status" value="1"/>
</dbReference>
<evidence type="ECO:0000256" key="6">
    <source>
        <dbReference type="ARBA" id="ARBA00022723"/>
    </source>
</evidence>
<dbReference type="InterPro" id="IPR038729">
    <property type="entry name" value="Rad50/SbcC_AAA"/>
</dbReference>
<evidence type="ECO:0000313" key="24">
    <source>
        <dbReference type="Proteomes" id="UP000663829"/>
    </source>
</evidence>
<comment type="catalytic activity">
    <reaction evidence="17">
        <text>ATP + H2O = ADP + phosphate + H(+)</text>
        <dbReference type="Rhea" id="RHEA:13065"/>
        <dbReference type="ChEBI" id="CHEBI:15377"/>
        <dbReference type="ChEBI" id="CHEBI:15378"/>
        <dbReference type="ChEBI" id="CHEBI:30616"/>
        <dbReference type="ChEBI" id="CHEBI:43474"/>
        <dbReference type="ChEBI" id="CHEBI:456216"/>
    </reaction>
</comment>
<organism evidence="22 24">
    <name type="scientific">Didymodactylos carnosus</name>
    <dbReference type="NCBI Taxonomy" id="1234261"/>
    <lineage>
        <taxon>Eukaryota</taxon>
        <taxon>Metazoa</taxon>
        <taxon>Spiralia</taxon>
        <taxon>Gnathifera</taxon>
        <taxon>Rotifera</taxon>
        <taxon>Eurotatoria</taxon>
        <taxon>Bdelloidea</taxon>
        <taxon>Philodinida</taxon>
        <taxon>Philodinidae</taxon>
        <taxon>Didymodactylos</taxon>
    </lineage>
</organism>
<keyword evidence="7" id="KW-0547">Nucleotide-binding</keyword>
<evidence type="ECO:0000256" key="3">
    <source>
        <dbReference type="ARBA" id="ARBA00004286"/>
    </source>
</evidence>
<feature type="coiled-coil region" evidence="19">
    <location>
        <begin position="275"/>
        <end position="390"/>
    </location>
</feature>
<dbReference type="PROSITE" id="PS51131">
    <property type="entry name" value="ZN_HOOK"/>
    <property type="match status" value="1"/>
</dbReference>
<dbReference type="Proteomes" id="UP000663829">
    <property type="component" value="Unassembled WGS sequence"/>
</dbReference>
<evidence type="ECO:0000256" key="12">
    <source>
        <dbReference type="ARBA" id="ARBA00022842"/>
    </source>
</evidence>
<dbReference type="GO" id="GO:0070192">
    <property type="term" value="P:chromosome organization involved in meiotic cell cycle"/>
    <property type="evidence" value="ECO:0007669"/>
    <property type="project" value="TreeGrafter"/>
</dbReference>
<evidence type="ECO:0000256" key="14">
    <source>
        <dbReference type="ARBA" id="ARBA00023204"/>
    </source>
</evidence>
<keyword evidence="16" id="KW-0469">Meiosis</keyword>
<dbReference type="GO" id="GO:0016887">
    <property type="term" value="F:ATP hydrolysis activity"/>
    <property type="evidence" value="ECO:0007669"/>
    <property type="project" value="InterPro"/>
</dbReference>
<dbReference type="InterPro" id="IPR013134">
    <property type="entry name" value="Zn_hook_RAD50"/>
</dbReference>
<dbReference type="InterPro" id="IPR004584">
    <property type="entry name" value="Rad50_eukaryotes"/>
</dbReference>
<feature type="binding site" evidence="18">
    <location>
        <position position="701"/>
    </location>
    <ligand>
        <name>Zn(2+)</name>
        <dbReference type="ChEBI" id="CHEBI:29105"/>
    </ligand>
</feature>
<gene>
    <name evidence="22" type="ORF">GPM918_LOCUS8265</name>
    <name evidence="23" type="ORF">SRO942_LOCUS8265</name>
</gene>
<evidence type="ECO:0000256" key="20">
    <source>
        <dbReference type="SAM" id="MobiDB-lite"/>
    </source>
</evidence>
<comment type="caution">
    <text evidence="22">The sequence shown here is derived from an EMBL/GenBank/DDBJ whole genome shotgun (WGS) entry which is preliminary data.</text>
</comment>
<evidence type="ECO:0000256" key="19">
    <source>
        <dbReference type="SAM" id="Coils"/>
    </source>
</evidence>
<comment type="subcellular location">
    <subcellularLocation>
        <location evidence="3">Chromosome</location>
    </subcellularLocation>
    <subcellularLocation>
        <location evidence="2">Nucleus</location>
    </subcellularLocation>
</comment>
<keyword evidence="6 18" id="KW-0479">Metal-binding</keyword>
<dbReference type="PANTHER" id="PTHR18867:SF12">
    <property type="entry name" value="DNA REPAIR PROTEIN RAD50"/>
    <property type="match status" value="1"/>
</dbReference>
<evidence type="ECO:0000256" key="4">
    <source>
        <dbReference type="ARBA" id="ARBA00009439"/>
    </source>
</evidence>
<feature type="compositionally biased region" description="Basic and acidic residues" evidence="20">
    <location>
        <begin position="859"/>
        <end position="869"/>
    </location>
</feature>
<sequence length="1301" mass="151927">MNSTGILLIYQQLSNYISYDKMSVQGIRSFGNRDQDTQVITFFSPLTLIVGPNGSGKTTIIECLKYMATGVMPPGAKTGGAFVHDPKVAHDSEVRGQIRLLFQDTTGHPVQVQRTLVATQKKSSVALRTLEGIIIREGPNGEPVQITSKCAELDREMVSAFGVSTAILENVIFCHQEESNWPLSEGKALKSKFDDIFAATKYMKALEHLRKIRTEQMTNLKVSKAEIGHLKAYRDMAIQKKRQYSEVDERRKTSKTTVDTIKQKLEPIENRLDFIGKESSKMNDFQRRMDRLTNDRDTLQKQIRELKAMIEEPFTGTHNELKSLISNFEKEQEKKKRELKDNETQRDTLERQMKVLNDKRTQMTNRLGGLEFEEKQCKEKQKQRQQFLEDISQQNSISDSSVKSIQTFLDKSIKEEQQNLTEKRLLYTQQEKVLQQDLDKLNEKRIKLQSQIRLKHEQIEKNIKELSEIKTQMKTIEQFTRQLNDLDTKIIQKENEFQTKSKQINIDELKQNIGVCEQKRTQIQFQLKDLNIEMDKLLTNTKLNTEYEMFKKEKHDREEQIRKIKIRNQESLISILGTIPTSDTQIRPSYDSEYKKLQQTRGTFEKKLNDSKQLISAKEEKRKYLQQDLKTKEADVQKSNDQLYTALNGQASLENYLGKIQHDLNGKQDEKGQFVGLEKTYTRFINKVKNSMQSEPCCPLCLRTFEQLSDGEQLIAEMEAEIRRCPDKRKQLDKEIEILTKQQAQCLSLQPVQELVERLEQTDIPNIKKDMKKLDQEIIQLKSQTQEIEQSLSKELQSIEICDQIKTDITNLDRFCGEIKEFDMKIKKCQEKMGINDKGQKDRRTIDQVKTETNQLQSESEHIDKELQTKHSQLRKQQDLVQELRESLTELKNEKLKLSNQVGKKDRLDEQQKKLQEQNQTLKEEIKDDEQALQPLIMTAMQEKQTELRTLTDAISNFEDNRSHDLTELRSSIEKLNQTQKQHQKDLSDRRSTITQHKDDLARSEIRYRQMSDQSQLFTKQQELEKKEIDFAELEEKTHGLKLDTLTREEKKLRQEQEQLIKEKLTAIGRLQTFEQQIKELQDELDQEQFKNANEKYLKHFMEQKVLEYTSQDLEKFYKVLDQTMMTYHSQKMAQLNKIIRELWRTTYRGTDIDAIEIRSDADMDNAIKTRRTYNYRVVMLKSNSVMDMRGRCSAGQKVLASLIIRLALAEAFCLNCGILALDEPTTNLDFENINGLAQALIEIVKSRASMKHFQLVVITHDEDFVDSLGRSAYAEKLYRVSKTPTGYSKIDLCNMSTFGH</sequence>
<evidence type="ECO:0000256" key="5">
    <source>
        <dbReference type="ARBA" id="ARBA00022454"/>
    </source>
</evidence>
<dbReference type="FunFam" id="3.40.50.300:FF:001195">
    <property type="entry name" value="DNA repair protein rad50"/>
    <property type="match status" value="1"/>
</dbReference>
<dbReference type="PANTHER" id="PTHR18867">
    <property type="entry name" value="RAD50"/>
    <property type="match status" value="1"/>
</dbReference>
<evidence type="ECO:0000256" key="11">
    <source>
        <dbReference type="ARBA" id="ARBA00022840"/>
    </source>
</evidence>
<proteinExistence type="inferred from homology"/>
<keyword evidence="15" id="KW-0539">Nucleus</keyword>
<dbReference type="GO" id="GO:0005524">
    <property type="term" value="F:ATP binding"/>
    <property type="evidence" value="ECO:0007669"/>
    <property type="project" value="UniProtKB-KW"/>
</dbReference>
<keyword evidence="14" id="KW-0234">DNA repair</keyword>
<evidence type="ECO:0000256" key="10">
    <source>
        <dbReference type="ARBA" id="ARBA00022833"/>
    </source>
</evidence>
<comment type="cofactor">
    <cofactor evidence="1">
        <name>Zn(2+)</name>
        <dbReference type="ChEBI" id="CHEBI:29105"/>
    </cofactor>
</comment>
<evidence type="ECO:0000256" key="9">
    <source>
        <dbReference type="ARBA" id="ARBA00022801"/>
    </source>
</evidence>
<dbReference type="NCBIfam" id="TIGR00606">
    <property type="entry name" value="rad50"/>
    <property type="match status" value="1"/>
</dbReference>
<keyword evidence="5" id="KW-0158">Chromosome</keyword>
<comment type="similarity">
    <text evidence="4">Belongs to the SMC family. RAD50 subfamily.</text>
</comment>
<feature type="coiled-coil region" evidence="19">
    <location>
        <begin position="431"/>
        <end position="496"/>
    </location>
</feature>
<dbReference type="GO" id="GO:0000722">
    <property type="term" value="P:telomere maintenance via recombination"/>
    <property type="evidence" value="ECO:0007669"/>
    <property type="project" value="TreeGrafter"/>
</dbReference>
<feature type="coiled-coil region" evidence="19">
    <location>
        <begin position="764"/>
        <end position="791"/>
    </location>
</feature>
<dbReference type="InterPro" id="IPR027417">
    <property type="entry name" value="P-loop_NTPase"/>
</dbReference>
<evidence type="ECO:0000259" key="21">
    <source>
        <dbReference type="PROSITE" id="PS51131"/>
    </source>
</evidence>
<keyword evidence="11" id="KW-0067">ATP-binding</keyword>
<name>A0A813Z2W9_9BILA</name>
<reference evidence="22" key="1">
    <citation type="submission" date="2021-02" db="EMBL/GenBank/DDBJ databases">
        <authorList>
            <person name="Nowell W R."/>
        </authorList>
    </citation>
    <scope>NUCLEOTIDE SEQUENCE</scope>
</reference>
<evidence type="ECO:0000256" key="18">
    <source>
        <dbReference type="PROSITE-ProRule" id="PRU00471"/>
    </source>
</evidence>
<dbReference type="GO" id="GO:0003691">
    <property type="term" value="F:double-stranded telomeric DNA binding"/>
    <property type="evidence" value="ECO:0007669"/>
    <property type="project" value="TreeGrafter"/>
</dbReference>
<keyword evidence="12" id="KW-0460">Magnesium</keyword>